<dbReference type="PANTHER" id="PTHR43194">
    <property type="entry name" value="HYDROLASE ALPHA/BETA FOLD FAMILY"/>
    <property type="match status" value="1"/>
</dbReference>
<comment type="caution">
    <text evidence="2">The sequence shown here is derived from an EMBL/GenBank/DDBJ whole genome shotgun (WGS) entry which is preliminary data.</text>
</comment>
<dbReference type="SUPFAM" id="SSF53474">
    <property type="entry name" value="alpha/beta-Hydrolases"/>
    <property type="match status" value="1"/>
</dbReference>
<protein>
    <submittedName>
        <fullName evidence="2">Pimeloyl-ACP methyl ester carboxylesterase</fullName>
    </submittedName>
</protein>
<sequence>MSLDQALAHGVRWSEHGEGGPVTLFIPGLGSNPGEARLPAVGLPGTRVVLTLPSHGESPDAPEGYFRYETVADDVLAVADEVGATAAVGTSLGASALLSIAARHPARFERLALLLPAVLDTPRTAAGGDPLARMSEATEHALATGDNSRLQAVVAAELPPGKDFTDYVNKRVAALLRLRSALRELPAQVPVPDVRALAEVTAKVLVVSATGDPLHPEHIARVTAAVLPDARLEVLPSLIPLVTHRKELRALLAGWAA</sequence>
<dbReference type="InterPro" id="IPR050228">
    <property type="entry name" value="Carboxylesterase_BioH"/>
</dbReference>
<dbReference type="InterPro" id="IPR029058">
    <property type="entry name" value="AB_hydrolase_fold"/>
</dbReference>
<reference evidence="2 3" key="1">
    <citation type="submission" date="2021-03" db="EMBL/GenBank/DDBJ databases">
        <title>Sequencing the genomes of 1000 actinobacteria strains.</title>
        <authorList>
            <person name="Klenk H.-P."/>
        </authorList>
    </citation>
    <scope>NUCLEOTIDE SEQUENCE [LARGE SCALE GENOMIC DNA]</scope>
    <source>
        <strain evidence="2 3">DSM 44580</strain>
    </source>
</reference>
<keyword evidence="3" id="KW-1185">Reference proteome</keyword>
<proteinExistence type="predicted"/>
<feature type="domain" description="AB hydrolase-1" evidence="1">
    <location>
        <begin position="24"/>
        <end position="236"/>
    </location>
</feature>
<dbReference type="Proteomes" id="UP001519363">
    <property type="component" value="Unassembled WGS sequence"/>
</dbReference>
<evidence type="ECO:0000259" key="1">
    <source>
        <dbReference type="Pfam" id="PF12697"/>
    </source>
</evidence>
<accession>A0ABS5AHW5</accession>
<dbReference type="RefSeq" id="WP_249044526.1">
    <property type="nucleotide sequence ID" value="NZ_JAGIOO010000001.1"/>
</dbReference>
<dbReference type="EMBL" id="JAGIOO010000001">
    <property type="protein sequence ID" value="MBP2475962.1"/>
    <property type="molecule type" value="Genomic_DNA"/>
</dbReference>
<dbReference type="PANTHER" id="PTHR43194:SF2">
    <property type="entry name" value="PEROXISOMAL MEMBRANE PROTEIN LPX1"/>
    <property type="match status" value="1"/>
</dbReference>
<evidence type="ECO:0000313" key="3">
    <source>
        <dbReference type="Proteomes" id="UP001519363"/>
    </source>
</evidence>
<organism evidence="2 3">
    <name type="scientific">Crossiella equi</name>
    <dbReference type="NCBI Taxonomy" id="130796"/>
    <lineage>
        <taxon>Bacteria</taxon>
        <taxon>Bacillati</taxon>
        <taxon>Actinomycetota</taxon>
        <taxon>Actinomycetes</taxon>
        <taxon>Pseudonocardiales</taxon>
        <taxon>Pseudonocardiaceae</taxon>
        <taxon>Crossiella</taxon>
    </lineage>
</organism>
<dbReference type="InterPro" id="IPR000073">
    <property type="entry name" value="AB_hydrolase_1"/>
</dbReference>
<dbReference type="Gene3D" id="3.40.50.1820">
    <property type="entry name" value="alpha/beta hydrolase"/>
    <property type="match status" value="1"/>
</dbReference>
<evidence type="ECO:0000313" key="2">
    <source>
        <dbReference type="EMBL" id="MBP2475962.1"/>
    </source>
</evidence>
<gene>
    <name evidence="2" type="ORF">JOF53_004834</name>
</gene>
<dbReference type="Pfam" id="PF12697">
    <property type="entry name" value="Abhydrolase_6"/>
    <property type="match status" value="1"/>
</dbReference>
<name>A0ABS5AHW5_9PSEU</name>